<feature type="compositionally biased region" description="Polar residues" evidence="1">
    <location>
        <begin position="15"/>
        <end position="24"/>
    </location>
</feature>
<dbReference type="AlphaFoldDB" id="W9RR79"/>
<evidence type="ECO:0000313" key="4">
    <source>
        <dbReference type="EMBL" id="EXC61903.1"/>
    </source>
</evidence>
<dbReference type="Proteomes" id="UP000030645">
    <property type="component" value="Unassembled WGS sequence"/>
</dbReference>
<reference evidence="5" key="1">
    <citation type="submission" date="2013-01" db="EMBL/GenBank/DDBJ databases">
        <title>Draft Genome Sequence of a Mulberry Tree, Morus notabilis C.K. Schneid.</title>
        <authorList>
            <person name="He N."/>
            <person name="Zhao S."/>
        </authorList>
    </citation>
    <scope>NUCLEOTIDE SEQUENCE</scope>
</reference>
<proteinExistence type="predicted"/>
<reference evidence="3" key="2">
    <citation type="submission" date="2013-06" db="EMBL/GenBank/DDBJ databases">
        <title>Draft Genome Sequence of a Mulberry Tree, Morus notabilis C.K. Schn.</title>
        <authorList>
            <person name="He N."/>
            <person name="Zhao S."/>
        </authorList>
    </citation>
    <scope>NUCLEOTIDE SEQUENCE</scope>
</reference>
<keyword evidence="5" id="KW-1185">Reference proteome</keyword>
<evidence type="ECO:0000313" key="2">
    <source>
        <dbReference type="EMBL" id="EXB51509.1"/>
    </source>
</evidence>
<sequence length="116" mass="13176">MSHSRESIQEFDAQESFSKSGKTASRTTSLLLDSFFSLDLDQVTQSWLSLQDKVVQIQRLEFLQPQKVYRCRVYGWFGEDAPSREEIRKEVGELGERGTCGSSDCLVSFSKADPVE</sequence>
<gene>
    <name evidence="4" type="ORF">L484_000020</name>
    <name evidence="2" type="ORF">L484_000883</name>
    <name evidence="3" type="ORF">L484_004774</name>
</gene>
<feature type="region of interest" description="Disordered" evidence="1">
    <location>
        <begin position="1"/>
        <end position="24"/>
    </location>
</feature>
<dbReference type="EMBL" id="KE645414">
    <property type="protein sequence ID" value="EXC61903.1"/>
    <property type="molecule type" value="Genomic_DNA"/>
</dbReference>
<organism evidence="3 5">
    <name type="scientific">Morus notabilis</name>
    <dbReference type="NCBI Taxonomy" id="981085"/>
    <lineage>
        <taxon>Eukaryota</taxon>
        <taxon>Viridiplantae</taxon>
        <taxon>Streptophyta</taxon>
        <taxon>Embryophyta</taxon>
        <taxon>Tracheophyta</taxon>
        <taxon>Spermatophyta</taxon>
        <taxon>Magnoliopsida</taxon>
        <taxon>eudicotyledons</taxon>
        <taxon>Gunneridae</taxon>
        <taxon>Pentapetalae</taxon>
        <taxon>rosids</taxon>
        <taxon>fabids</taxon>
        <taxon>Rosales</taxon>
        <taxon>Moraceae</taxon>
        <taxon>Moreae</taxon>
        <taxon>Morus</taxon>
    </lineage>
</organism>
<dbReference type="EMBL" id="KE344040">
    <property type="protein sequence ID" value="EXB51509.1"/>
    <property type="molecule type" value="Genomic_DNA"/>
</dbReference>
<dbReference type="EMBL" id="KE344516">
    <property type="protein sequence ID" value="EXB65815.1"/>
    <property type="molecule type" value="Genomic_DNA"/>
</dbReference>
<evidence type="ECO:0000256" key="1">
    <source>
        <dbReference type="SAM" id="MobiDB-lite"/>
    </source>
</evidence>
<accession>W9RR79</accession>
<evidence type="ECO:0000313" key="3">
    <source>
        <dbReference type="EMBL" id="EXB65815.1"/>
    </source>
</evidence>
<name>W9RR79_9ROSA</name>
<protein>
    <submittedName>
        <fullName evidence="3">Uncharacterized protein</fullName>
    </submittedName>
</protein>
<evidence type="ECO:0000313" key="5">
    <source>
        <dbReference type="Proteomes" id="UP000030645"/>
    </source>
</evidence>